<proteinExistence type="inferred from homology"/>
<evidence type="ECO:0000313" key="3">
    <source>
        <dbReference type="Proteomes" id="UP000321893"/>
    </source>
</evidence>
<dbReference type="Pfam" id="PF02556">
    <property type="entry name" value="SecB"/>
    <property type="match status" value="1"/>
</dbReference>
<dbReference type="SUPFAM" id="SSF54611">
    <property type="entry name" value="SecB-like"/>
    <property type="match status" value="1"/>
</dbReference>
<dbReference type="InterPro" id="IPR003708">
    <property type="entry name" value="SecB"/>
</dbReference>
<dbReference type="Proteomes" id="UP000321893">
    <property type="component" value="Unassembled WGS sequence"/>
</dbReference>
<sequence>MAKESAFKFSDPELLSLNFKKNEEFKKDKENKPEKIQIKATVEEFPGSRKKFYLSLQVIIDNDGPYIINLVMRSLFDTTDVTDSSQINNFLKVNAPALIFSYIRPFLAYLTSQSGNGTLHLPFYNFLDSDKQLNISHNTGSDPE</sequence>
<name>A0A511DXC7_LENKE</name>
<dbReference type="Gene3D" id="3.10.420.10">
    <property type="entry name" value="SecB-like"/>
    <property type="match status" value="1"/>
</dbReference>
<organism evidence="2 3">
    <name type="scientific">Lentilactobacillus kefiri</name>
    <name type="common">Lactobacillus kefiri</name>
    <dbReference type="NCBI Taxonomy" id="33962"/>
    <lineage>
        <taxon>Bacteria</taxon>
        <taxon>Bacillati</taxon>
        <taxon>Bacillota</taxon>
        <taxon>Bacilli</taxon>
        <taxon>Lactobacillales</taxon>
        <taxon>Lactobacillaceae</taxon>
        <taxon>Lentilactobacillus</taxon>
    </lineage>
</organism>
<evidence type="ECO:0000313" key="2">
    <source>
        <dbReference type="EMBL" id="GEL29481.1"/>
    </source>
</evidence>
<protein>
    <recommendedName>
        <fullName evidence="4">Preprotein translocase subunit SecB</fullName>
    </recommendedName>
</protein>
<dbReference type="GO" id="GO:0051082">
    <property type="term" value="F:unfolded protein binding"/>
    <property type="evidence" value="ECO:0007669"/>
    <property type="project" value="InterPro"/>
</dbReference>
<evidence type="ECO:0008006" key="4">
    <source>
        <dbReference type="Google" id="ProtNLM"/>
    </source>
</evidence>
<comment type="similarity">
    <text evidence="1">Belongs to the SecB family.</text>
</comment>
<gene>
    <name evidence="2" type="ORF">LKE01_23010</name>
</gene>
<keyword evidence="3" id="KW-1185">Reference proteome</keyword>
<dbReference type="OrthoDB" id="2288736at2"/>
<dbReference type="AlphaFoldDB" id="A0A511DXC7"/>
<dbReference type="GO" id="GO:0015031">
    <property type="term" value="P:protein transport"/>
    <property type="evidence" value="ECO:0007669"/>
    <property type="project" value="InterPro"/>
</dbReference>
<dbReference type="RefSeq" id="WP_054769656.1">
    <property type="nucleotide sequence ID" value="NZ_BJVK01000069.1"/>
</dbReference>
<dbReference type="GO" id="GO:0051262">
    <property type="term" value="P:protein tetramerization"/>
    <property type="evidence" value="ECO:0007669"/>
    <property type="project" value="InterPro"/>
</dbReference>
<evidence type="ECO:0000256" key="1">
    <source>
        <dbReference type="ARBA" id="ARBA00009990"/>
    </source>
</evidence>
<reference evidence="2" key="1">
    <citation type="submission" date="2019-07" db="EMBL/GenBank/DDBJ databases">
        <title>Whole genome shotgun sequence of Lactobacillus kefiri NBRC 15888.</title>
        <authorList>
            <person name="Hosoyama A."/>
            <person name="Uohara A."/>
            <person name="Ohji S."/>
            <person name="Ichikawa N."/>
        </authorList>
    </citation>
    <scope>NUCLEOTIDE SEQUENCE [LARGE SCALE GENOMIC DNA]</scope>
    <source>
        <strain evidence="2">NBRC 15888</strain>
    </source>
</reference>
<comment type="caution">
    <text evidence="2">The sequence shown here is derived from an EMBL/GenBank/DDBJ whole genome shotgun (WGS) entry which is preliminary data.</text>
</comment>
<accession>A0A511DXC7</accession>
<dbReference type="EMBL" id="BJVK01000069">
    <property type="protein sequence ID" value="GEL29481.1"/>
    <property type="molecule type" value="Genomic_DNA"/>
</dbReference>
<dbReference type="InterPro" id="IPR035958">
    <property type="entry name" value="SecB-like_sf"/>
</dbReference>